<dbReference type="PANTHER" id="PTHR43785">
    <property type="entry name" value="GAMMA-GLUTAMYLPUTRESCINE SYNTHETASE"/>
    <property type="match status" value="1"/>
</dbReference>
<accession>A0A650CG77</accession>
<dbReference type="PANTHER" id="PTHR43785:SF14">
    <property type="entry name" value="GLUTAMINE SYNTHETASE"/>
    <property type="match status" value="1"/>
</dbReference>
<reference evidence="11 12" key="1">
    <citation type="submission" date="2019-10" db="EMBL/GenBank/DDBJ databases">
        <title>Genome Sequences from Six Type Strain Members of the Archaeal Family Sulfolobaceae: Acidianus ambivalens, Acidianus infernus, Metallosphaera prunae, Stygiolobus azoricus, Sulfolobus metallicus, and Sulfurisphaera ohwakuensis.</title>
        <authorList>
            <person name="Counts J.A."/>
            <person name="Kelly R.M."/>
        </authorList>
    </citation>
    <scope>NUCLEOTIDE SEQUENCE [LARGE SCALE GENOMIC DNA]</scope>
    <source>
        <strain evidence="11 12">TA-1</strain>
    </source>
</reference>
<keyword evidence="5" id="KW-0460">Magnesium</keyword>
<protein>
    <submittedName>
        <fullName evidence="10">Glutamine synthetase</fullName>
        <ecNumber evidence="10 11">6.3.1.2</ecNumber>
    </submittedName>
    <submittedName>
        <fullName evidence="11">Type III glutamate--ammonia ligase</fullName>
    </submittedName>
</protein>
<evidence type="ECO:0000256" key="1">
    <source>
        <dbReference type="ARBA" id="ARBA00001946"/>
    </source>
</evidence>
<reference evidence="10 13" key="2">
    <citation type="submission" date="2020-08" db="EMBL/GenBank/DDBJ databases">
        <title>Genomic Encyclopedia of Type Strains, Phase IV (KMG-IV): sequencing the most valuable type-strain genomes for metagenomic binning, comparative biology and taxonomic classification.</title>
        <authorList>
            <person name="Goeker M."/>
        </authorList>
    </citation>
    <scope>NUCLEOTIDE SEQUENCE [LARGE SCALE GENOMIC DNA]</scope>
    <source>
        <strain evidence="10 13">DSM 12421</strain>
    </source>
</reference>
<evidence type="ECO:0000313" key="13">
    <source>
        <dbReference type="Proteomes" id="UP000582213"/>
    </source>
</evidence>
<evidence type="ECO:0000256" key="6">
    <source>
        <dbReference type="PROSITE-ProRule" id="PRU01330"/>
    </source>
</evidence>
<dbReference type="AlphaFoldDB" id="A0A650CG77"/>
<dbReference type="SUPFAM" id="SSF54368">
    <property type="entry name" value="Glutamine synthetase, N-terminal domain"/>
    <property type="match status" value="1"/>
</dbReference>
<keyword evidence="3" id="KW-0547">Nucleotide-binding</keyword>
<evidence type="ECO:0000256" key="3">
    <source>
        <dbReference type="ARBA" id="ARBA00022741"/>
    </source>
</evidence>
<dbReference type="InterPro" id="IPR027303">
    <property type="entry name" value="Gln_synth_gly_rich_site"/>
</dbReference>
<evidence type="ECO:0000256" key="2">
    <source>
        <dbReference type="ARBA" id="ARBA00022598"/>
    </source>
</evidence>
<evidence type="ECO:0000313" key="12">
    <source>
        <dbReference type="Proteomes" id="UP000427373"/>
    </source>
</evidence>
<name>A0A650CG77_SULOH</name>
<evidence type="ECO:0000256" key="4">
    <source>
        <dbReference type="ARBA" id="ARBA00022840"/>
    </source>
</evidence>
<feature type="domain" description="GS catalytic" evidence="9">
    <location>
        <begin position="103"/>
        <end position="445"/>
    </location>
</feature>
<dbReference type="GeneID" id="42800770"/>
<evidence type="ECO:0000256" key="7">
    <source>
        <dbReference type="RuleBase" id="RU000384"/>
    </source>
</evidence>
<dbReference type="PROSITE" id="PS51986">
    <property type="entry name" value="GS_BETA_GRASP"/>
    <property type="match status" value="1"/>
</dbReference>
<dbReference type="InterPro" id="IPR014746">
    <property type="entry name" value="Gln_synth/guanido_kin_cat_dom"/>
</dbReference>
<dbReference type="Proteomes" id="UP000582213">
    <property type="component" value="Unassembled WGS sequence"/>
</dbReference>
<dbReference type="EC" id="6.3.1.2" evidence="10 11"/>
<dbReference type="PROSITE" id="PS51987">
    <property type="entry name" value="GS_CATALYTIC"/>
    <property type="match status" value="1"/>
</dbReference>
<dbReference type="GO" id="GO:0004356">
    <property type="term" value="F:glutamine synthetase activity"/>
    <property type="evidence" value="ECO:0007669"/>
    <property type="project" value="UniProtKB-EC"/>
</dbReference>
<dbReference type="GO" id="GO:0006542">
    <property type="term" value="P:glutamine biosynthetic process"/>
    <property type="evidence" value="ECO:0007669"/>
    <property type="project" value="InterPro"/>
</dbReference>
<keyword evidence="2 11" id="KW-0436">Ligase</keyword>
<dbReference type="InterPro" id="IPR008147">
    <property type="entry name" value="Gln_synt_N"/>
</dbReference>
<comment type="cofactor">
    <cofactor evidence="1">
        <name>Mg(2+)</name>
        <dbReference type="ChEBI" id="CHEBI:18420"/>
    </cofactor>
</comment>
<dbReference type="Pfam" id="PF00120">
    <property type="entry name" value="Gln-synt_C"/>
    <property type="match status" value="1"/>
</dbReference>
<evidence type="ECO:0000256" key="5">
    <source>
        <dbReference type="ARBA" id="ARBA00022842"/>
    </source>
</evidence>
<dbReference type="SUPFAM" id="SSF55931">
    <property type="entry name" value="Glutamine synthetase/guanido kinase"/>
    <property type="match status" value="1"/>
</dbReference>
<dbReference type="PROSITE" id="PS00181">
    <property type="entry name" value="GLNA_ATP"/>
    <property type="match status" value="1"/>
</dbReference>
<dbReference type="SMART" id="SM01230">
    <property type="entry name" value="Gln-synt_C"/>
    <property type="match status" value="1"/>
</dbReference>
<dbReference type="KEGG" id="soh:D1869_05950"/>
<dbReference type="GO" id="GO:0005524">
    <property type="term" value="F:ATP binding"/>
    <property type="evidence" value="ECO:0007669"/>
    <property type="project" value="UniProtKB-KW"/>
</dbReference>
<evidence type="ECO:0000313" key="11">
    <source>
        <dbReference type="EMBL" id="QGR16780.1"/>
    </source>
</evidence>
<dbReference type="InterPro" id="IPR017536">
    <property type="entry name" value="Glutamine_synthetase_typeIII"/>
</dbReference>
<keyword evidence="12" id="KW-1185">Reference proteome</keyword>
<evidence type="ECO:0000313" key="10">
    <source>
        <dbReference type="EMBL" id="MBB5255142.1"/>
    </source>
</evidence>
<dbReference type="Proteomes" id="UP000427373">
    <property type="component" value="Chromosome"/>
</dbReference>
<dbReference type="InterPro" id="IPR008146">
    <property type="entry name" value="Gln_synth_cat_dom"/>
</dbReference>
<dbReference type="NCBIfam" id="TIGR03105">
    <property type="entry name" value="gln_synth_III"/>
    <property type="match status" value="1"/>
</dbReference>
<evidence type="ECO:0000259" key="9">
    <source>
        <dbReference type="PROSITE" id="PS51987"/>
    </source>
</evidence>
<sequence>MDNKVDLITKLKEKGVKQALISFVGINGISRAKLVPVDFLDDALQGGATFTGYAVGDLGFKPEDPDFSAIPDLSSMVILPWKKDTAWFTSDIYVNGKLWPFAPRNIAKTYLTKLKQEKGHVMQLGIELEFFVVKKVNNKIEPADPNDLLERPCYDAQTLIRSNNLGLIEELLYYFNEVLGWKAYAVDHEDANGQYEIDTQHTEALTQSDRHIFSRFMIRSVAEKRGLIATFMPKPFNNLTGNGAHFNLSLWKDDENLFYDPNDELGFSQFGRYFLGGLLYHARSLMAIVMPTVNSYKRLHAITPRSGARWVSAYAVYSVNNKTSMIRLPYVNKAKDDTRIEFRSPDGLVNPYLAVVAILAAGLDGVNKKIEPGSPIINGLSDNKELKQLPADLREALLELQNDDVLKSALGKDFVDNYVDLKMSEWREYAYQVTEWDYNKYLNWA</sequence>
<gene>
    <name evidence="11" type="primary">glnT</name>
    <name evidence="11" type="ORF">D1869_05950</name>
    <name evidence="10" type="ORF">HNQ62_002917</name>
</gene>
<evidence type="ECO:0000259" key="8">
    <source>
        <dbReference type="PROSITE" id="PS51986"/>
    </source>
</evidence>
<keyword evidence="4" id="KW-0067">ATP-binding</keyword>
<dbReference type="Gene3D" id="3.30.590.10">
    <property type="entry name" value="Glutamine synthetase/guanido kinase, catalytic domain"/>
    <property type="match status" value="1"/>
</dbReference>
<dbReference type="RefSeq" id="WP_156014334.1">
    <property type="nucleotide sequence ID" value="NZ_CP045484.1"/>
</dbReference>
<dbReference type="Gene3D" id="3.10.20.70">
    <property type="entry name" value="Glutamine synthetase, N-terminal domain"/>
    <property type="match status" value="1"/>
</dbReference>
<feature type="domain" description="GS beta-grasp" evidence="8">
    <location>
        <begin position="14"/>
        <end position="97"/>
    </location>
</feature>
<dbReference type="OrthoDB" id="36124at2157"/>
<dbReference type="EMBL" id="JACHFY010000046">
    <property type="protein sequence ID" value="MBB5255142.1"/>
    <property type="molecule type" value="Genomic_DNA"/>
</dbReference>
<organism evidence="11 12">
    <name type="scientific">Sulfurisphaera ohwakuensis</name>
    <dbReference type="NCBI Taxonomy" id="69656"/>
    <lineage>
        <taxon>Archaea</taxon>
        <taxon>Thermoproteota</taxon>
        <taxon>Thermoprotei</taxon>
        <taxon>Sulfolobales</taxon>
        <taxon>Sulfolobaceae</taxon>
        <taxon>Sulfurisphaera</taxon>
    </lineage>
</organism>
<dbReference type="EMBL" id="CP045484">
    <property type="protein sequence ID" value="QGR16780.1"/>
    <property type="molecule type" value="Genomic_DNA"/>
</dbReference>
<proteinExistence type="inferred from homology"/>
<comment type="similarity">
    <text evidence="6 7">Belongs to the glutamine synthetase family.</text>
</comment>
<dbReference type="InterPro" id="IPR036651">
    <property type="entry name" value="Gln_synt_N_sf"/>
</dbReference>